<reference evidence="1 2" key="1">
    <citation type="submission" date="2016-11" db="EMBL/GenBank/DDBJ databases">
        <authorList>
            <person name="Jaros S."/>
            <person name="Januszkiewicz K."/>
            <person name="Wedrychowicz H."/>
        </authorList>
    </citation>
    <scope>NUCLEOTIDE SEQUENCE [LARGE SCALE GENOMIC DNA]</scope>
    <source>
        <strain evidence="1 2">DSM 15212</strain>
    </source>
</reference>
<evidence type="ECO:0000313" key="1">
    <source>
        <dbReference type="EMBL" id="SHK57900.1"/>
    </source>
</evidence>
<name>A0A1M6TLV7_PARC5</name>
<organism evidence="1 2">
    <name type="scientific">Paramaledivibacter caminithermalis (strain DSM 15212 / CIP 107654 / DViRD3)</name>
    <name type="common">Clostridium caminithermale</name>
    <dbReference type="NCBI Taxonomy" id="1121301"/>
    <lineage>
        <taxon>Bacteria</taxon>
        <taxon>Bacillati</taxon>
        <taxon>Bacillota</taxon>
        <taxon>Clostridia</taxon>
        <taxon>Peptostreptococcales</taxon>
        <taxon>Caminicellaceae</taxon>
        <taxon>Paramaledivibacter</taxon>
    </lineage>
</organism>
<evidence type="ECO:0000313" key="2">
    <source>
        <dbReference type="Proteomes" id="UP000184465"/>
    </source>
</evidence>
<dbReference type="Proteomes" id="UP000184465">
    <property type="component" value="Unassembled WGS sequence"/>
</dbReference>
<sequence length="46" mass="5386">MTVGRTEHKKHLHNLMKTVEGTGWILFYMPVNHYPTTTIPNMQFGK</sequence>
<accession>A0A1M6TLV7</accession>
<gene>
    <name evidence="1" type="ORF">SAMN02745912_03726</name>
</gene>
<dbReference type="EMBL" id="FRAG01000097">
    <property type="protein sequence ID" value="SHK57900.1"/>
    <property type="molecule type" value="Genomic_DNA"/>
</dbReference>
<dbReference type="AlphaFoldDB" id="A0A1M6TLV7"/>
<keyword evidence="2" id="KW-1185">Reference proteome</keyword>
<proteinExistence type="predicted"/>
<protein>
    <submittedName>
        <fullName evidence="1">Uncharacterized protein</fullName>
    </submittedName>
</protein>